<evidence type="ECO:0000313" key="2">
    <source>
        <dbReference type="EMBL" id="KIO09312.1"/>
    </source>
</evidence>
<reference evidence="2 3" key="1">
    <citation type="submission" date="2014-04" db="EMBL/GenBank/DDBJ databases">
        <authorList>
            <consortium name="DOE Joint Genome Institute"/>
            <person name="Kuo A."/>
            <person name="Kohler A."/>
            <person name="Costa M.D."/>
            <person name="Nagy L.G."/>
            <person name="Floudas D."/>
            <person name="Copeland A."/>
            <person name="Barry K.W."/>
            <person name="Cichocki N."/>
            <person name="Veneault-Fourrey C."/>
            <person name="LaButti K."/>
            <person name="Lindquist E.A."/>
            <person name="Lipzen A."/>
            <person name="Lundell T."/>
            <person name="Morin E."/>
            <person name="Murat C."/>
            <person name="Sun H."/>
            <person name="Tunlid A."/>
            <person name="Henrissat B."/>
            <person name="Grigoriev I.V."/>
            <person name="Hibbett D.S."/>
            <person name="Martin F."/>
            <person name="Nordberg H.P."/>
            <person name="Cantor M.N."/>
            <person name="Hua S.X."/>
        </authorList>
    </citation>
    <scope>NUCLEOTIDE SEQUENCE [LARGE SCALE GENOMIC DNA]</scope>
    <source>
        <strain evidence="2 3">Marx 270</strain>
    </source>
</reference>
<evidence type="ECO:0000259" key="1">
    <source>
        <dbReference type="Pfam" id="PF06985"/>
    </source>
</evidence>
<dbReference type="SUPFAM" id="SSF48452">
    <property type="entry name" value="TPR-like"/>
    <property type="match status" value="1"/>
</dbReference>
<feature type="domain" description="Heterokaryon incompatibility" evidence="1">
    <location>
        <begin position="363"/>
        <end position="450"/>
    </location>
</feature>
<gene>
    <name evidence="2" type="ORF">M404DRAFT_310960</name>
</gene>
<reference evidence="3" key="2">
    <citation type="submission" date="2015-01" db="EMBL/GenBank/DDBJ databases">
        <title>Evolutionary Origins and Diversification of the Mycorrhizal Mutualists.</title>
        <authorList>
            <consortium name="DOE Joint Genome Institute"/>
            <consortium name="Mycorrhizal Genomics Consortium"/>
            <person name="Kohler A."/>
            <person name="Kuo A."/>
            <person name="Nagy L.G."/>
            <person name="Floudas D."/>
            <person name="Copeland A."/>
            <person name="Barry K.W."/>
            <person name="Cichocki N."/>
            <person name="Veneault-Fourrey C."/>
            <person name="LaButti K."/>
            <person name="Lindquist E.A."/>
            <person name="Lipzen A."/>
            <person name="Lundell T."/>
            <person name="Morin E."/>
            <person name="Murat C."/>
            <person name="Riley R."/>
            <person name="Ohm R."/>
            <person name="Sun H."/>
            <person name="Tunlid A."/>
            <person name="Henrissat B."/>
            <person name="Grigoriev I.V."/>
            <person name="Hibbett D.S."/>
            <person name="Martin F."/>
        </authorList>
    </citation>
    <scope>NUCLEOTIDE SEQUENCE [LARGE SCALE GENOMIC DNA]</scope>
    <source>
        <strain evidence="3">Marx 270</strain>
    </source>
</reference>
<evidence type="ECO:0000313" key="3">
    <source>
        <dbReference type="Proteomes" id="UP000054217"/>
    </source>
</evidence>
<dbReference type="PANTHER" id="PTHR10622">
    <property type="entry name" value="HET DOMAIN-CONTAINING PROTEIN"/>
    <property type="match status" value="1"/>
</dbReference>
<dbReference type="Pfam" id="PF06985">
    <property type="entry name" value="HET"/>
    <property type="match status" value="1"/>
</dbReference>
<protein>
    <recommendedName>
        <fullName evidence="1">Heterokaryon incompatibility domain-containing protein</fullName>
    </recommendedName>
</protein>
<dbReference type="PANTHER" id="PTHR10622:SF10">
    <property type="entry name" value="HET DOMAIN-CONTAINING PROTEIN"/>
    <property type="match status" value="1"/>
</dbReference>
<dbReference type="OrthoDB" id="9991317at2759"/>
<dbReference type="Gene3D" id="1.25.40.10">
    <property type="entry name" value="Tetratricopeptide repeat domain"/>
    <property type="match status" value="1"/>
</dbReference>
<dbReference type="HOGENOM" id="CLU_453490_0_0_1"/>
<dbReference type="Proteomes" id="UP000054217">
    <property type="component" value="Unassembled WGS sequence"/>
</dbReference>
<dbReference type="EMBL" id="KN831955">
    <property type="protein sequence ID" value="KIO09312.1"/>
    <property type="molecule type" value="Genomic_DNA"/>
</dbReference>
<dbReference type="AlphaFoldDB" id="A0A0C3KI81"/>
<dbReference type="STRING" id="870435.A0A0C3KI81"/>
<dbReference type="InterPro" id="IPR011990">
    <property type="entry name" value="TPR-like_helical_dom_sf"/>
</dbReference>
<dbReference type="InterPro" id="IPR010730">
    <property type="entry name" value="HET"/>
</dbReference>
<name>A0A0C3KI81_PISTI</name>
<proteinExistence type="predicted"/>
<keyword evidence="3" id="KW-1185">Reference proteome</keyword>
<organism evidence="2 3">
    <name type="scientific">Pisolithus tinctorius Marx 270</name>
    <dbReference type="NCBI Taxonomy" id="870435"/>
    <lineage>
        <taxon>Eukaryota</taxon>
        <taxon>Fungi</taxon>
        <taxon>Dikarya</taxon>
        <taxon>Basidiomycota</taxon>
        <taxon>Agaricomycotina</taxon>
        <taxon>Agaricomycetes</taxon>
        <taxon>Agaricomycetidae</taxon>
        <taxon>Boletales</taxon>
        <taxon>Sclerodermatineae</taxon>
        <taxon>Pisolithaceae</taxon>
        <taxon>Pisolithus</taxon>
    </lineage>
</organism>
<accession>A0A0C3KI81</accession>
<dbReference type="InParanoid" id="A0A0C3KI81"/>
<sequence length="602" mass="69191">MVQLFLQLITEPDLKAQPSLLRISSATYRYSMDSTDDVSHKRAQLERCPPGHHGRGDVLFDLAWVLFERFKKKRKINDLNKAIALHRDALQLRQLKNDSRARSLHELALCLSYRYCERGAVDDLKEAIRLGREALQLHRPGHPSRDVVLYNLARDLHRKFEKQADMLDLNEAIGLLRVALKLRPPGELDRSLLLHSLARCLLDRYQVVANYGGAILLGAVLTPRQPGHPDGGTADLDGAIALEQEAMQLLRPGDFRYNMCRSSLILCVRLKTKSQTNIPFSDTSPVPPFDLKQAIRNVAFETLKTMPPRLLHTVTGTLCNRNVQISRFMGSQQCNQLLSSCAKCDPDQRMRLIRTEVSRYFRFVMFSHRWGKREPLLRDIEDHPIYNMPAKGGLRKLQVFCTVALEWDYLWAWSDTCCIDKDSSAELQEAIGSMFTWYRRSALTIVYLPDVSGTGSLGISKWFERGWTLQELLAPNRILFYTQTWSLYKNLTSLNHKADVSVLGELERATGIKSRLLTNFSPGVDDARLRLQWASSRRTTRPEDIAYSLFGIFNIRLPVLMETSRFWIGPEKHHRFIVVFPPTSPRIKSHPFFHPKLVQWNM</sequence>